<dbReference type="EMBL" id="AP031322">
    <property type="protein sequence ID" value="BFH74145.1"/>
    <property type="molecule type" value="Genomic_DNA"/>
</dbReference>
<sequence>MKSYALLNQNNLFLSLEELKSIIGTDKIEYYQGVGLFDGEPYNVAKRSSLIKYSGKVIQISSDVKEIIEALKGGCYSINPNVISKEYKNEFPSIYETITKNVKLSKRCDKIDLILTEGLIIAGLRVEEKDNESLIKHQKKPYSQSGTLSSDIGRLMINLSKAKRQVLDPFVGTGTILIEAKWLGLNCIGLDIDEKMIEKTITNLRFFNYDCEVLHGDVTFLPFRKVEAIVTDPPYGRSISVKEGINNLYENFFYSASDVTSQLVFTTDSKLDWRDKLKEAGFKDISIHFIYEHKSLSRAIYVVRKK</sequence>
<comment type="catalytic activity">
    <reaction evidence="9">
        <text>guanosine(10) in tRNA + 2 S-adenosyl-L-methionine = N(2)-dimethylguanosine(10) in tRNA + 2 S-adenosyl-L-homocysteine + 2 H(+)</text>
        <dbReference type="Rhea" id="RHEA:43124"/>
        <dbReference type="Rhea" id="RHEA-COMP:10355"/>
        <dbReference type="Rhea" id="RHEA-COMP:10358"/>
        <dbReference type="ChEBI" id="CHEBI:15378"/>
        <dbReference type="ChEBI" id="CHEBI:57856"/>
        <dbReference type="ChEBI" id="CHEBI:59789"/>
        <dbReference type="ChEBI" id="CHEBI:74269"/>
        <dbReference type="ChEBI" id="CHEBI:74513"/>
        <dbReference type="EC" id="2.1.1.213"/>
    </reaction>
</comment>
<evidence type="ECO:0000256" key="13">
    <source>
        <dbReference type="ARBA" id="ARBA00082665"/>
    </source>
</evidence>
<comment type="similarity">
    <text evidence="11">Belongs to the methyltransferase superfamily. Trm-G10 family.</text>
</comment>
<name>A0AAT9GTW5_9CREN</name>
<comment type="subcellular location">
    <subcellularLocation>
        <location evidence="1">Cytoplasm</location>
    </subcellularLocation>
</comment>
<dbReference type="KEGG" id="sjv:SJAV_20890"/>
<protein>
    <recommendedName>
        <fullName evidence="12">tRNA (guanine(10)-N(2))-dimethyltransferase</fullName>
        <ecNumber evidence="12">2.1.1.213</ecNumber>
    </recommendedName>
    <alternativeName>
        <fullName evidence="13">tRNA:G10 dimethyltransferase</fullName>
    </alternativeName>
</protein>
<reference evidence="15" key="1">
    <citation type="submission" date="2024-03" db="EMBL/GenBank/DDBJ databases">
        <title>Complete genome sequence of Sulfurisphaera javensis strain KD-1.</title>
        <authorList>
            <person name="Sakai H."/>
            <person name="Nur N."/>
            <person name="Suwanto A."/>
            <person name="Kurosawa N."/>
        </authorList>
    </citation>
    <scope>NUCLEOTIDE SEQUENCE</scope>
    <source>
        <strain evidence="15">KD-1</strain>
    </source>
</reference>
<evidence type="ECO:0000313" key="15">
    <source>
        <dbReference type="EMBL" id="BFH74145.1"/>
    </source>
</evidence>
<keyword evidence="3" id="KW-0820">tRNA-binding</keyword>
<keyword evidence="6" id="KW-0949">S-adenosyl-L-methionine</keyword>
<dbReference type="InterPro" id="IPR000241">
    <property type="entry name" value="RlmKL-like_Mtase"/>
</dbReference>
<dbReference type="RefSeq" id="WP_369609684.1">
    <property type="nucleotide sequence ID" value="NZ_AP031322.1"/>
</dbReference>
<keyword evidence="8" id="KW-0694">RNA-binding</keyword>
<gene>
    <name evidence="15" type="ORF">SJAV_20890</name>
</gene>
<dbReference type="GO" id="GO:0160101">
    <property type="term" value="F:tRNA (guanine(10)-N2)-dimethyltransferase activity"/>
    <property type="evidence" value="ECO:0007669"/>
    <property type="project" value="UniProtKB-EC"/>
</dbReference>
<proteinExistence type="inferred from homology"/>
<evidence type="ECO:0000256" key="2">
    <source>
        <dbReference type="ARBA" id="ARBA00022490"/>
    </source>
</evidence>
<evidence type="ECO:0000256" key="6">
    <source>
        <dbReference type="ARBA" id="ARBA00022691"/>
    </source>
</evidence>
<keyword evidence="5" id="KW-0808">Transferase</keyword>
<dbReference type="InterPro" id="IPR002052">
    <property type="entry name" value="DNA_methylase_N6_adenine_CS"/>
</dbReference>
<evidence type="ECO:0000256" key="11">
    <source>
        <dbReference type="ARBA" id="ARBA00061338"/>
    </source>
</evidence>
<dbReference type="GeneID" id="92355040"/>
<dbReference type="PROSITE" id="PS00092">
    <property type="entry name" value="N6_MTASE"/>
    <property type="match status" value="1"/>
</dbReference>
<evidence type="ECO:0000256" key="4">
    <source>
        <dbReference type="ARBA" id="ARBA00022603"/>
    </source>
</evidence>
<evidence type="ECO:0000256" key="8">
    <source>
        <dbReference type="ARBA" id="ARBA00022884"/>
    </source>
</evidence>
<comment type="function">
    <text evidence="10">Catalyzes the adenosylmethionine-dependent methylation of the exocyclic amino group (N(2)) of guanosine at position 10 of various tRNAs. Acts via a two-step process that leads to the formation of either N(2)-monomethyl (m(2)G) or N(2)-dimethylguanosine (m(2)(2)G).</text>
</comment>
<evidence type="ECO:0000259" key="14">
    <source>
        <dbReference type="Pfam" id="PF01170"/>
    </source>
</evidence>
<keyword evidence="4 15" id="KW-0489">Methyltransferase</keyword>
<dbReference type="PANTHER" id="PTHR14911">
    <property type="entry name" value="THUMP DOMAIN-CONTAINING"/>
    <property type="match status" value="1"/>
</dbReference>
<keyword evidence="7" id="KW-0819">tRNA processing</keyword>
<dbReference type="CDD" id="cd02440">
    <property type="entry name" value="AdoMet_MTases"/>
    <property type="match status" value="1"/>
</dbReference>
<dbReference type="GO" id="GO:0005737">
    <property type="term" value="C:cytoplasm"/>
    <property type="evidence" value="ECO:0007669"/>
    <property type="project" value="UniProtKB-SubCell"/>
</dbReference>
<dbReference type="Pfam" id="PF01170">
    <property type="entry name" value="UPF0020"/>
    <property type="match status" value="1"/>
</dbReference>
<organism evidence="15">
    <name type="scientific">Sulfurisphaera javensis</name>
    <dbReference type="NCBI Taxonomy" id="2049879"/>
    <lineage>
        <taxon>Archaea</taxon>
        <taxon>Thermoproteota</taxon>
        <taxon>Thermoprotei</taxon>
        <taxon>Sulfolobales</taxon>
        <taxon>Sulfolobaceae</taxon>
        <taxon>Sulfurisphaera</taxon>
    </lineage>
</organism>
<evidence type="ECO:0000256" key="9">
    <source>
        <dbReference type="ARBA" id="ARBA00051883"/>
    </source>
</evidence>
<evidence type="ECO:0000256" key="7">
    <source>
        <dbReference type="ARBA" id="ARBA00022694"/>
    </source>
</evidence>
<accession>A0AAT9GTW5</accession>
<dbReference type="PANTHER" id="PTHR14911:SF21">
    <property type="entry name" value="N2-METHYLGUANOSINE TRNA METHYLTRANSFERASE"/>
    <property type="match status" value="1"/>
</dbReference>
<dbReference type="GO" id="GO:0000049">
    <property type="term" value="F:tRNA binding"/>
    <property type="evidence" value="ECO:0007669"/>
    <property type="project" value="UniProtKB-KW"/>
</dbReference>
<dbReference type="InterPro" id="IPR029063">
    <property type="entry name" value="SAM-dependent_MTases_sf"/>
</dbReference>
<evidence type="ECO:0000256" key="12">
    <source>
        <dbReference type="ARBA" id="ARBA00066936"/>
    </source>
</evidence>
<keyword evidence="2" id="KW-0963">Cytoplasm</keyword>
<evidence type="ECO:0000256" key="1">
    <source>
        <dbReference type="ARBA" id="ARBA00004496"/>
    </source>
</evidence>
<dbReference type="AlphaFoldDB" id="A0AAT9GTW5"/>
<dbReference type="GO" id="GO:0030488">
    <property type="term" value="P:tRNA methylation"/>
    <property type="evidence" value="ECO:0007669"/>
    <property type="project" value="TreeGrafter"/>
</dbReference>
<dbReference type="Gene3D" id="3.40.50.150">
    <property type="entry name" value="Vaccinia Virus protein VP39"/>
    <property type="match status" value="1"/>
</dbReference>
<feature type="domain" description="Ribosomal RNA large subunit methyltransferase K/L-like methyltransferase" evidence="14">
    <location>
        <begin position="139"/>
        <end position="286"/>
    </location>
</feature>
<dbReference type="EC" id="2.1.1.213" evidence="12"/>
<evidence type="ECO:0000256" key="5">
    <source>
        <dbReference type="ARBA" id="ARBA00022679"/>
    </source>
</evidence>
<evidence type="ECO:0000256" key="10">
    <source>
        <dbReference type="ARBA" id="ARBA00054380"/>
    </source>
</evidence>
<dbReference type="SUPFAM" id="SSF53335">
    <property type="entry name" value="S-adenosyl-L-methionine-dependent methyltransferases"/>
    <property type="match status" value="1"/>
</dbReference>
<evidence type="ECO:0000256" key="3">
    <source>
        <dbReference type="ARBA" id="ARBA00022555"/>
    </source>
</evidence>
<dbReference type="FunFam" id="3.40.50.150:FF:000251">
    <property type="entry name" value="Putative RNA methylase"/>
    <property type="match status" value="1"/>
</dbReference>